<keyword evidence="2" id="KW-0479">Metal-binding</keyword>
<name>A0A151GLW8_DRECN</name>
<keyword evidence="4" id="KW-0804">Transcription</keyword>
<dbReference type="Pfam" id="PF04082">
    <property type="entry name" value="Fungal_trans"/>
    <property type="match status" value="1"/>
</dbReference>
<dbReference type="PROSITE" id="PS00463">
    <property type="entry name" value="ZN2_CY6_FUNGAL_1"/>
    <property type="match status" value="2"/>
</dbReference>
<reference evidence="8 9" key="1">
    <citation type="journal article" date="2016" name="Sci. Rep.">
        <title>Insights into Adaptations to a Near-Obligate Nematode Endoparasitic Lifestyle from the Finished Genome of Drechmeria coniospora.</title>
        <authorList>
            <person name="Zhang L."/>
            <person name="Zhou Z."/>
            <person name="Guo Q."/>
            <person name="Fokkens L."/>
            <person name="Miskei M."/>
            <person name="Pocsi I."/>
            <person name="Zhang W."/>
            <person name="Chen M."/>
            <person name="Wang L."/>
            <person name="Sun Y."/>
            <person name="Donzelli B.G."/>
            <person name="Gibson D.M."/>
            <person name="Nelson D.R."/>
            <person name="Luo J.G."/>
            <person name="Rep M."/>
            <person name="Liu H."/>
            <person name="Yang S."/>
            <person name="Wang J."/>
            <person name="Krasnoff S.B."/>
            <person name="Xu Y."/>
            <person name="Molnar I."/>
            <person name="Lin M."/>
        </authorList>
    </citation>
    <scope>NUCLEOTIDE SEQUENCE [LARGE SCALE GENOMIC DNA]</scope>
    <source>
        <strain evidence="8 9">ARSEF 6962</strain>
    </source>
</reference>
<dbReference type="Pfam" id="PF00172">
    <property type="entry name" value="Zn_clus"/>
    <property type="match status" value="2"/>
</dbReference>
<evidence type="ECO:0000256" key="4">
    <source>
        <dbReference type="ARBA" id="ARBA00023163"/>
    </source>
</evidence>
<dbReference type="RefSeq" id="XP_040657449.1">
    <property type="nucleotide sequence ID" value="XM_040802416.1"/>
</dbReference>
<feature type="region of interest" description="Disordered" evidence="6">
    <location>
        <begin position="197"/>
        <end position="232"/>
    </location>
</feature>
<dbReference type="STRING" id="98403.A0A151GLW8"/>
<evidence type="ECO:0000313" key="8">
    <source>
        <dbReference type="EMBL" id="KYK58097.1"/>
    </source>
</evidence>
<gene>
    <name evidence="8" type="ORF">DCS_05110</name>
</gene>
<dbReference type="PANTHER" id="PTHR47338">
    <property type="entry name" value="ZN(II)2CYS6 TRANSCRIPTION FACTOR (EUROFUNG)-RELATED"/>
    <property type="match status" value="1"/>
</dbReference>
<dbReference type="SMART" id="SM00066">
    <property type="entry name" value="GAL4"/>
    <property type="match status" value="2"/>
</dbReference>
<comment type="subcellular location">
    <subcellularLocation>
        <location evidence="1">Nucleus</location>
    </subcellularLocation>
</comment>
<evidence type="ECO:0000256" key="3">
    <source>
        <dbReference type="ARBA" id="ARBA00023015"/>
    </source>
</evidence>
<dbReference type="GO" id="GO:0003677">
    <property type="term" value="F:DNA binding"/>
    <property type="evidence" value="ECO:0007669"/>
    <property type="project" value="InterPro"/>
</dbReference>
<dbReference type="InterPro" id="IPR007219">
    <property type="entry name" value="XnlR_reg_dom"/>
</dbReference>
<evidence type="ECO:0000256" key="5">
    <source>
        <dbReference type="ARBA" id="ARBA00023242"/>
    </source>
</evidence>
<comment type="caution">
    <text evidence="8">The sequence shown here is derived from an EMBL/GenBank/DDBJ whole genome shotgun (WGS) entry which is preliminary data.</text>
</comment>
<evidence type="ECO:0000259" key="7">
    <source>
        <dbReference type="PROSITE" id="PS50048"/>
    </source>
</evidence>
<dbReference type="AlphaFoldDB" id="A0A151GLW8"/>
<keyword evidence="9" id="KW-1185">Reference proteome</keyword>
<evidence type="ECO:0000313" key="9">
    <source>
        <dbReference type="Proteomes" id="UP000076580"/>
    </source>
</evidence>
<proteinExistence type="predicted"/>
<dbReference type="InParanoid" id="A0A151GLW8"/>
<feature type="domain" description="Zn(2)-C6 fungal-type" evidence="7">
    <location>
        <begin position="319"/>
        <end position="349"/>
    </location>
</feature>
<sequence length="981" mass="105659">MHPPVRLRRTSRTSSGAEQPKQGYGSGTSRTIGGTISGTTVLTRHTRTSTDISSGAASAPAPASVQGARRTPSSRVAKQGKRQIRRHHLPVQTPIADASHSGLAAALSGRSFQLPSRLATSAYRPPPDGTVPSSPSPSPSPSPSLSLSLSSSVLARPDAPSISGRPLTLSDAPLSAAAGRADIAALLITLLPSPASTARAMGQAGGSPEPPSPRTDHDANQDTTPDTLAPAPAPAPVLARELDLVGLYPHPHFLHSQRLLPRPKKSPSTCSACRARKVRCDGLRPLCSNCQRLSFPCSYDDDDADVGHRSLPRRRAKRACLACHGRKARCSGHVPSCDRCRAQGLECVYRPSRRRTAPRETCGQADAGPDGDDAADDAHPDSDTPLTDRPGTETPSTLDLDLELTCPDESFDALVRRTLDQFFRHVHHIPMYSFLHRASLMEQYNAGKVDKALLLALVGITSCLTDMGPGLADYGDRCVDNAEALIFAHYTRPSTFKIQALVFIVKHRILSSKFSSAFILFSLASRFAAALRLNYDNPNLCFLARESRRRLIWSLYCMDSAISSGHRDFSLWRADNLHICLPCNERNFEFDLPQQTEKLIPPLDEPAGPRAEDVGSIALHVRIFHLRQKISEFTKSLLVGPAVDALDLQATVLSLHQHLDDFANRLPASFQFSENSLRLRAYSPRICVFVMIHVWWRQCHCDLYRVALAGFRDALPRRVLDCLDDGFVRHCRRQCLDHSLAMADIFSKMQKLGAKPVADLDLALCAYQCARMLKYAFHVGTDTSALTADAVTAQARLCLRTIRQCCAGPAAASIGSDLEALIDKGLGPASSPTRSPEAFRIHGALHGRGPARNAVLGSIEVSDDPDVVAATNGTFASAPAADMSRLALPSAMMTDPWPSSADFAAAADGGQLLPAEAALGTANARGDPDFAREQLNSAYEGALDGPGLDNGLDHAMGIDLTPWLPTGDFVWPEFLNGSVGV</sequence>
<dbReference type="SUPFAM" id="SSF57701">
    <property type="entry name" value="Zn2/Cys6 DNA-binding domain"/>
    <property type="match status" value="2"/>
</dbReference>
<keyword evidence="5" id="KW-0539">Nucleus</keyword>
<organism evidence="8 9">
    <name type="scientific">Drechmeria coniospora</name>
    <name type="common">Nematophagous fungus</name>
    <name type="synonym">Meria coniospora</name>
    <dbReference type="NCBI Taxonomy" id="98403"/>
    <lineage>
        <taxon>Eukaryota</taxon>
        <taxon>Fungi</taxon>
        <taxon>Dikarya</taxon>
        <taxon>Ascomycota</taxon>
        <taxon>Pezizomycotina</taxon>
        <taxon>Sordariomycetes</taxon>
        <taxon>Hypocreomycetidae</taxon>
        <taxon>Hypocreales</taxon>
        <taxon>Ophiocordycipitaceae</taxon>
        <taxon>Drechmeria</taxon>
    </lineage>
</organism>
<keyword evidence="3" id="KW-0805">Transcription regulation</keyword>
<feature type="compositionally biased region" description="Basic residues" evidence="6">
    <location>
        <begin position="78"/>
        <end position="89"/>
    </location>
</feature>
<dbReference type="GeneID" id="63717753"/>
<dbReference type="CDD" id="cd12148">
    <property type="entry name" value="fungal_TF_MHR"/>
    <property type="match status" value="1"/>
</dbReference>
<evidence type="ECO:0000256" key="2">
    <source>
        <dbReference type="ARBA" id="ARBA00022723"/>
    </source>
</evidence>
<feature type="region of interest" description="Disordered" evidence="6">
    <location>
        <begin position="358"/>
        <end position="399"/>
    </location>
</feature>
<dbReference type="SMART" id="SM00906">
    <property type="entry name" value="Fungal_trans"/>
    <property type="match status" value="1"/>
</dbReference>
<dbReference type="PROSITE" id="PS50048">
    <property type="entry name" value="ZN2_CY6_FUNGAL_2"/>
    <property type="match status" value="2"/>
</dbReference>
<dbReference type="GO" id="GO:0006351">
    <property type="term" value="P:DNA-templated transcription"/>
    <property type="evidence" value="ECO:0007669"/>
    <property type="project" value="InterPro"/>
</dbReference>
<feature type="region of interest" description="Disordered" evidence="6">
    <location>
        <begin position="1"/>
        <end position="93"/>
    </location>
</feature>
<evidence type="ECO:0000256" key="1">
    <source>
        <dbReference type="ARBA" id="ARBA00004123"/>
    </source>
</evidence>
<dbReference type="InterPro" id="IPR050815">
    <property type="entry name" value="TF_fung"/>
</dbReference>
<evidence type="ECO:0000256" key="6">
    <source>
        <dbReference type="SAM" id="MobiDB-lite"/>
    </source>
</evidence>
<dbReference type="GO" id="GO:0008270">
    <property type="term" value="F:zinc ion binding"/>
    <property type="evidence" value="ECO:0007669"/>
    <property type="project" value="InterPro"/>
</dbReference>
<dbReference type="Proteomes" id="UP000076580">
    <property type="component" value="Chromosome 02"/>
</dbReference>
<accession>A0A151GLW8</accession>
<dbReference type="CDD" id="cd00067">
    <property type="entry name" value="GAL4"/>
    <property type="match status" value="2"/>
</dbReference>
<feature type="compositionally biased region" description="Low complexity" evidence="6">
    <location>
        <begin position="27"/>
        <end position="64"/>
    </location>
</feature>
<dbReference type="GO" id="GO:0005634">
    <property type="term" value="C:nucleus"/>
    <property type="evidence" value="ECO:0007669"/>
    <property type="project" value="UniProtKB-SubCell"/>
</dbReference>
<dbReference type="InterPro" id="IPR036864">
    <property type="entry name" value="Zn2-C6_fun-type_DNA-bd_sf"/>
</dbReference>
<dbReference type="GO" id="GO:0000981">
    <property type="term" value="F:DNA-binding transcription factor activity, RNA polymerase II-specific"/>
    <property type="evidence" value="ECO:0007669"/>
    <property type="project" value="InterPro"/>
</dbReference>
<feature type="domain" description="Zn(2)-C6 fungal-type" evidence="7">
    <location>
        <begin position="269"/>
        <end position="299"/>
    </location>
</feature>
<feature type="region of interest" description="Disordered" evidence="6">
    <location>
        <begin position="119"/>
        <end position="152"/>
    </location>
</feature>
<feature type="compositionally biased region" description="Pro residues" evidence="6">
    <location>
        <begin position="124"/>
        <end position="142"/>
    </location>
</feature>
<feature type="compositionally biased region" description="Low complexity" evidence="6">
    <location>
        <begin position="143"/>
        <end position="152"/>
    </location>
</feature>
<dbReference type="InterPro" id="IPR001138">
    <property type="entry name" value="Zn2Cys6_DnaBD"/>
</dbReference>
<dbReference type="EMBL" id="LAYC01000002">
    <property type="protein sequence ID" value="KYK58097.1"/>
    <property type="molecule type" value="Genomic_DNA"/>
</dbReference>
<protein>
    <recommendedName>
        <fullName evidence="7">Zn(2)-C6 fungal-type domain-containing protein</fullName>
    </recommendedName>
</protein>
<dbReference type="PANTHER" id="PTHR47338:SF7">
    <property type="entry name" value="ZN(II)2CYS6 TRANSCRIPTION FACTOR (EUROFUNG)"/>
    <property type="match status" value="1"/>
</dbReference>
<dbReference type="Gene3D" id="4.10.240.10">
    <property type="entry name" value="Zn(2)-C6 fungal-type DNA-binding domain"/>
    <property type="match status" value="2"/>
</dbReference>
<feature type="compositionally biased region" description="Basic residues" evidence="6">
    <location>
        <begin position="1"/>
        <end position="11"/>
    </location>
</feature>